<keyword evidence="13" id="KW-0472">Membrane</keyword>
<dbReference type="InterPro" id="IPR001128">
    <property type="entry name" value="Cyt_P450"/>
</dbReference>
<dbReference type="PROSITE" id="PS00086">
    <property type="entry name" value="CYTOCHROME_P450"/>
    <property type="match status" value="1"/>
</dbReference>
<evidence type="ECO:0000256" key="9">
    <source>
        <dbReference type="ARBA" id="ARBA00022848"/>
    </source>
</evidence>
<dbReference type="EC" id="1.14.14.1" evidence="5"/>
<evidence type="ECO:0000256" key="4">
    <source>
        <dbReference type="ARBA" id="ARBA00010617"/>
    </source>
</evidence>
<evidence type="ECO:0000256" key="14">
    <source>
        <dbReference type="ARBA" id="ARBA00037347"/>
    </source>
</evidence>
<keyword evidence="9" id="KW-0492">Microsome</keyword>
<evidence type="ECO:0000256" key="6">
    <source>
        <dbReference type="ARBA" id="ARBA00022617"/>
    </source>
</evidence>
<keyword evidence="10 16" id="KW-0560">Oxidoreductase</keyword>
<dbReference type="InterPro" id="IPR036396">
    <property type="entry name" value="Cyt_P450_sf"/>
</dbReference>
<feature type="region of interest" description="Disordered" evidence="17">
    <location>
        <begin position="1"/>
        <end position="25"/>
    </location>
</feature>
<evidence type="ECO:0000256" key="2">
    <source>
        <dbReference type="ARBA" id="ARBA00004174"/>
    </source>
</evidence>
<dbReference type="InterPro" id="IPR017972">
    <property type="entry name" value="Cyt_P450_CS"/>
</dbReference>
<dbReference type="GO" id="GO:0008202">
    <property type="term" value="P:steroid metabolic process"/>
    <property type="evidence" value="ECO:0007669"/>
    <property type="project" value="TreeGrafter"/>
</dbReference>
<evidence type="ECO:0000256" key="12">
    <source>
        <dbReference type="ARBA" id="ARBA00023033"/>
    </source>
</evidence>
<evidence type="ECO:0000256" key="5">
    <source>
        <dbReference type="ARBA" id="ARBA00012109"/>
    </source>
</evidence>
<keyword evidence="11 15" id="KW-0408">Iron</keyword>
<evidence type="ECO:0000256" key="10">
    <source>
        <dbReference type="ARBA" id="ARBA00023002"/>
    </source>
</evidence>
<dbReference type="GO" id="GO:0050649">
    <property type="term" value="F:testosterone 6-beta-hydroxylase activity"/>
    <property type="evidence" value="ECO:0007669"/>
    <property type="project" value="TreeGrafter"/>
</dbReference>
<dbReference type="PRINTS" id="PR00465">
    <property type="entry name" value="EP450IV"/>
</dbReference>
<evidence type="ECO:0000256" key="7">
    <source>
        <dbReference type="ARBA" id="ARBA00022723"/>
    </source>
</evidence>
<reference evidence="18 19" key="1">
    <citation type="journal article" date="2018" name="Genomics">
        <title>Molecular footprints of inshore aquatic adaptation in Indo-Pacific humpback dolphin (Sousa chinensis).</title>
        <authorList>
            <person name="Ming Y."/>
            <person name="Jian J."/>
            <person name="Yu F."/>
            <person name="Yu X."/>
            <person name="Wang J."/>
            <person name="Liu W."/>
        </authorList>
    </citation>
    <scope>NUCLEOTIDE SEQUENCE [LARGE SCALE GENOMIC DNA]</scope>
    <source>
        <strain evidence="18">MY-2018</strain>
        <tissue evidence="18">Skin</tissue>
    </source>
</reference>
<evidence type="ECO:0000256" key="11">
    <source>
        <dbReference type="ARBA" id="ARBA00023004"/>
    </source>
</evidence>
<gene>
    <name evidence="18" type="ORF">DBR06_SOUSAS14910023</name>
</gene>
<protein>
    <recommendedName>
        <fullName evidence="5">unspecific monooxygenase</fullName>
        <ecNumber evidence="5">1.14.14.1</ecNumber>
    </recommendedName>
</protein>
<sequence>MRRDPDLWPEPEELRPERFSKKNKESVSPYTYLLFGIGPRNCFGMRFAIMNMKLGVVRVLQNFSFKPCKETQIPL</sequence>
<dbReference type="GO" id="GO:0005506">
    <property type="term" value="F:iron ion binding"/>
    <property type="evidence" value="ECO:0007669"/>
    <property type="project" value="InterPro"/>
</dbReference>
<evidence type="ECO:0000313" key="19">
    <source>
        <dbReference type="Proteomes" id="UP000295264"/>
    </source>
</evidence>
<keyword evidence="12 16" id="KW-0503">Monooxygenase</keyword>
<name>A0A484GPI4_SOUCH</name>
<feature type="non-terminal residue" evidence="18">
    <location>
        <position position="75"/>
    </location>
</feature>
<evidence type="ECO:0000256" key="1">
    <source>
        <dbReference type="ARBA" id="ARBA00001971"/>
    </source>
</evidence>
<keyword evidence="6 15" id="KW-0349">Heme</keyword>
<evidence type="ECO:0000256" key="13">
    <source>
        <dbReference type="ARBA" id="ARBA00023136"/>
    </source>
</evidence>
<comment type="subcellular location">
    <subcellularLocation>
        <location evidence="3">Endoplasmic reticulum membrane</location>
        <topology evidence="3">Peripheral membrane protein</topology>
    </subcellularLocation>
    <subcellularLocation>
        <location evidence="2">Microsome membrane</location>
        <topology evidence="2">Peripheral membrane protein</topology>
    </subcellularLocation>
</comment>
<dbReference type="SUPFAM" id="SSF48264">
    <property type="entry name" value="Cytochrome P450"/>
    <property type="match status" value="1"/>
</dbReference>
<evidence type="ECO:0000256" key="8">
    <source>
        <dbReference type="ARBA" id="ARBA00022824"/>
    </source>
</evidence>
<dbReference type="InterPro" id="IPR002403">
    <property type="entry name" value="Cyt_P450_E_grp-IV"/>
</dbReference>
<evidence type="ECO:0000256" key="16">
    <source>
        <dbReference type="RuleBase" id="RU000461"/>
    </source>
</evidence>
<dbReference type="Gene3D" id="1.10.630.10">
    <property type="entry name" value="Cytochrome P450"/>
    <property type="match status" value="1"/>
</dbReference>
<keyword evidence="7 15" id="KW-0479">Metal-binding</keyword>
<dbReference type="AlphaFoldDB" id="A0A484GPI4"/>
<dbReference type="GO" id="GO:0005789">
    <property type="term" value="C:endoplasmic reticulum membrane"/>
    <property type="evidence" value="ECO:0007669"/>
    <property type="project" value="UniProtKB-SubCell"/>
</dbReference>
<evidence type="ECO:0000313" key="18">
    <source>
        <dbReference type="EMBL" id="TEA37575.1"/>
    </source>
</evidence>
<organism evidence="18 19">
    <name type="scientific">Sousa chinensis</name>
    <name type="common">Indo-pacific humpbacked dolphin</name>
    <name type="synonym">Steno chinensis</name>
    <dbReference type="NCBI Taxonomy" id="103600"/>
    <lineage>
        <taxon>Eukaryota</taxon>
        <taxon>Metazoa</taxon>
        <taxon>Chordata</taxon>
        <taxon>Craniata</taxon>
        <taxon>Vertebrata</taxon>
        <taxon>Euteleostomi</taxon>
        <taxon>Mammalia</taxon>
        <taxon>Eutheria</taxon>
        <taxon>Laurasiatheria</taxon>
        <taxon>Artiodactyla</taxon>
        <taxon>Whippomorpha</taxon>
        <taxon>Cetacea</taxon>
        <taxon>Odontoceti</taxon>
        <taxon>Delphinidae</taxon>
        <taxon>Sousa</taxon>
    </lineage>
</organism>
<dbReference type="EMBL" id="QWLN02005263">
    <property type="protein sequence ID" value="TEA37575.1"/>
    <property type="molecule type" value="Genomic_DNA"/>
</dbReference>
<dbReference type="Pfam" id="PF00067">
    <property type="entry name" value="p450"/>
    <property type="match status" value="1"/>
</dbReference>
<comment type="cofactor">
    <cofactor evidence="1 15">
        <name>heme</name>
        <dbReference type="ChEBI" id="CHEBI:30413"/>
    </cofactor>
</comment>
<dbReference type="PANTHER" id="PTHR24302:SF38">
    <property type="entry name" value="CYTOCHROME P450 3A5"/>
    <property type="match status" value="1"/>
</dbReference>
<dbReference type="GO" id="GO:0044281">
    <property type="term" value="P:small molecule metabolic process"/>
    <property type="evidence" value="ECO:0007669"/>
    <property type="project" value="UniProtKB-ARBA"/>
</dbReference>
<comment type="caution">
    <text evidence="18">The sequence shown here is derived from an EMBL/GenBank/DDBJ whole genome shotgun (WGS) entry which is preliminary data.</text>
</comment>
<evidence type="ECO:0000256" key="3">
    <source>
        <dbReference type="ARBA" id="ARBA00004406"/>
    </source>
</evidence>
<accession>A0A484GPI4</accession>
<evidence type="ECO:0000256" key="17">
    <source>
        <dbReference type="SAM" id="MobiDB-lite"/>
    </source>
</evidence>
<feature type="binding site" description="axial binding residue" evidence="15">
    <location>
        <position position="42"/>
    </location>
    <ligand>
        <name>heme</name>
        <dbReference type="ChEBI" id="CHEBI:30413"/>
    </ligand>
    <ligandPart>
        <name>Fe</name>
        <dbReference type="ChEBI" id="CHEBI:18248"/>
    </ligandPart>
</feature>
<dbReference type="GO" id="GO:0016712">
    <property type="term" value="F:oxidoreductase activity, acting on paired donors, with incorporation or reduction of molecular oxygen, reduced flavin or flavoprotein as one donor, and incorporation of one atom of oxygen"/>
    <property type="evidence" value="ECO:0007669"/>
    <property type="project" value="UniProtKB-EC"/>
</dbReference>
<dbReference type="GO" id="GO:0070989">
    <property type="term" value="P:oxidative demethylation"/>
    <property type="evidence" value="ECO:0007669"/>
    <property type="project" value="TreeGrafter"/>
</dbReference>
<dbReference type="PANTHER" id="PTHR24302">
    <property type="entry name" value="CYTOCHROME P450 FAMILY 3"/>
    <property type="match status" value="1"/>
</dbReference>
<keyword evidence="19" id="KW-1185">Reference proteome</keyword>
<keyword evidence="8" id="KW-0256">Endoplasmic reticulum</keyword>
<proteinExistence type="inferred from homology"/>
<dbReference type="Proteomes" id="UP000295264">
    <property type="component" value="Unassembled WGS sequence"/>
</dbReference>
<comment type="function">
    <text evidence="14">Cytochromes P450 are a group of heme-thiolate monooxygenases. In liver microsomes, this enzyme is involved in an NADPH-dependent electron transport pathway. It oxidizes a variety of structurally unrelated compounds, including steroids, fatty acids, and xenobiotics.</text>
</comment>
<comment type="similarity">
    <text evidence="4 16">Belongs to the cytochrome P450 family.</text>
</comment>
<dbReference type="GO" id="GO:0020037">
    <property type="term" value="F:heme binding"/>
    <property type="evidence" value="ECO:0007669"/>
    <property type="project" value="InterPro"/>
</dbReference>
<dbReference type="InterPro" id="IPR050705">
    <property type="entry name" value="Cytochrome_P450_3A"/>
</dbReference>
<evidence type="ECO:0000256" key="15">
    <source>
        <dbReference type="PIRSR" id="PIRSR602403-1"/>
    </source>
</evidence>